<dbReference type="OrthoDB" id="3765434at2"/>
<dbReference type="InterPro" id="IPR046537">
    <property type="entry name" value="DUF6602"/>
</dbReference>
<evidence type="ECO:0000259" key="1">
    <source>
        <dbReference type="Pfam" id="PF20247"/>
    </source>
</evidence>
<dbReference type="CDD" id="cd21173">
    <property type="entry name" value="NucC-like"/>
    <property type="match status" value="1"/>
</dbReference>
<evidence type="ECO:0000313" key="2">
    <source>
        <dbReference type="EMBL" id="KPH88734.1"/>
    </source>
</evidence>
<dbReference type="AlphaFoldDB" id="A0A0N0MH63"/>
<organism evidence="2 3">
    <name type="scientific">Komagataeibacter intermedius AF2</name>
    <dbReference type="NCBI Taxonomy" id="1458464"/>
    <lineage>
        <taxon>Bacteria</taxon>
        <taxon>Pseudomonadati</taxon>
        <taxon>Pseudomonadota</taxon>
        <taxon>Alphaproteobacteria</taxon>
        <taxon>Acetobacterales</taxon>
        <taxon>Acetobacteraceae</taxon>
        <taxon>Komagataeibacter</taxon>
    </lineage>
</organism>
<evidence type="ECO:0000313" key="3">
    <source>
        <dbReference type="Proteomes" id="UP000031553"/>
    </source>
</evidence>
<dbReference type="Pfam" id="PF20247">
    <property type="entry name" value="DUF6602"/>
    <property type="match status" value="1"/>
</dbReference>
<dbReference type="EMBL" id="JUFX02000012">
    <property type="protein sequence ID" value="KPH88734.1"/>
    <property type="molecule type" value="Genomic_DNA"/>
</dbReference>
<sequence>MSEFDSGQFVNRIGRRLVMEFEDASEAGTPGLIGASREHPARLQLVKLLPAFVSVGSGLLIDSHGSQSKQQDIVIFERDFCPVYSINDTPEATYYPIEAVAAVGEVKSTVSKSVLFDALDKVRSAKALRRHSEKEDLGLGALASYRPLGSGSTFAATPADEYNQDTKFRDQIFGFILCAKFSQSPSAVLDNLVEYQRSFGHENMPNIIVSLNDGFIQGMQSETCNLQSSLLTGNSFSYVPAYDRAFSYLVIELRKHIREGRSVPLRALDRYMTSIVGALPSCTARRFEVRQKI</sequence>
<proteinExistence type="predicted"/>
<gene>
    <name evidence="2" type="ORF">GLUCOINTEAF2_0203713</name>
</gene>
<accession>A0A0N0MH63</accession>
<protein>
    <recommendedName>
        <fullName evidence="1">DUF6602 domain-containing protein</fullName>
    </recommendedName>
</protein>
<dbReference type="Proteomes" id="UP000031553">
    <property type="component" value="Unassembled WGS sequence"/>
</dbReference>
<name>A0A0N0MH63_9PROT</name>
<comment type="caution">
    <text evidence="2">The sequence shown here is derived from an EMBL/GenBank/DDBJ whole genome shotgun (WGS) entry which is preliminary data.</text>
</comment>
<dbReference type="RefSeq" id="WP_141654694.1">
    <property type="nucleotide sequence ID" value="NZ_JUFX02000012.1"/>
</dbReference>
<feature type="domain" description="DUF6602" evidence="1">
    <location>
        <begin position="23"/>
        <end position="128"/>
    </location>
</feature>
<reference evidence="2 3" key="1">
    <citation type="submission" date="2015-07" db="EMBL/GenBank/DDBJ databases">
        <title>Draft Genome Sequence of Komagataeibacter intermedius Strain AF2, Isolated from Kombucha Tea.</title>
        <authorList>
            <person name="Santos R.A."/>
            <person name="Berretta A.A."/>
            <person name="Barud H.S."/>
            <person name="Ribeiro S.J."/>
            <person name="Gonzalez-Garcia L.N."/>
            <person name="Zucchi T.D."/>
            <person name="Goldman G.H."/>
            <person name="Riano-Pachon D.M."/>
        </authorList>
    </citation>
    <scope>NUCLEOTIDE SEQUENCE [LARGE SCALE GENOMIC DNA]</scope>
    <source>
        <strain evidence="2 3">AF2</strain>
    </source>
</reference>